<feature type="region of interest" description="Disordered" evidence="1">
    <location>
        <begin position="41"/>
        <end position="79"/>
    </location>
</feature>
<protein>
    <submittedName>
        <fullName evidence="3">Ephrin-A1</fullName>
    </submittedName>
</protein>
<feature type="compositionally biased region" description="Acidic residues" evidence="1">
    <location>
        <begin position="63"/>
        <end position="72"/>
    </location>
</feature>
<accession>A0AAE1GQ29</accession>
<dbReference type="EMBL" id="JAHWGI010000011">
    <property type="protein sequence ID" value="KAK3907600.1"/>
    <property type="molecule type" value="Genomic_DNA"/>
</dbReference>
<keyword evidence="4" id="KW-1185">Reference proteome</keyword>
<evidence type="ECO:0000313" key="3">
    <source>
        <dbReference type="EMBL" id="KAK3907600.1"/>
    </source>
</evidence>
<feature type="non-terminal residue" evidence="3">
    <location>
        <position position="145"/>
    </location>
</feature>
<evidence type="ECO:0000313" key="4">
    <source>
        <dbReference type="Proteomes" id="UP001219518"/>
    </source>
</evidence>
<comment type="caution">
    <text evidence="3">The sequence shown here is derived from an EMBL/GenBank/DDBJ whole genome shotgun (WGS) entry which is preliminary data.</text>
</comment>
<reference evidence="3" key="2">
    <citation type="journal article" date="2023" name="BMC Genomics">
        <title>Pest status, molecular evolution, and epigenetic factors derived from the genome assembly of Frankliniella fusca, a thysanopteran phytovirus vector.</title>
        <authorList>
            <person name="Catto M.A."/>
            <person name="Labadie P.E."/>
            <person name="Jacobson A.L."/>
            <person name="Kennedy G.G."/>
            <person name="Srinivasan R."/>
            <person name="Hunt B.G."/>
        </authorList>
    </citation>
    <scope>NUCLEOTIDE SEQUENCE</scope>
    <source>
        <strain evidence="3">PL_HMW_Pooled</strain>
    </source>
</reference>
<feature type="signal peptide" evidence="2">
    <location>
        <begin position="1"/>
        <end position="19"/>
    </location>
</feature>
<evidence type="ECO:0000256" key="1">
    <source>
        <dbReference type="SAM" id="MobiDB-lite"/>
    </source>
</evidence>
<gene>
    <name evidence="3" type="ORF">KUF71_003099</name>
</gene>
<sequence length="145" mass="15760">GSPLVGALLLLFLLTQAASKPTLSLEARLEARRLARSLRDWLQEDLQGPPQGQGQGQAGPGADELEALEADSSEQPSWEFVPAGSKRALSVLSRFTPFTSLGTSRRMGRFPVRSRGPSAPRDYISAETRGDFSDRPSGQPLRWGR</sequence>
<feature type="chain" id="PRO_5042113078" evidence="2">
    <location>
        <begin position="20"/>
        <end position="145"/>
    </location>
</feature>
<proteinExistence type="predicted"/>
<dbReference type="AlphaFoldDB" id="A0AAE1GQ29"/>
<evidence type="ECO:0000256" key="2">
    <source>
        <dbReference type="SAM" id="SignalP"/>
    </source>
</evidence>
<name>A0AAE1GQ29_9NEOP</name>
<organism evidence="3 4">
    <name type="scientific">Frankliniella fusca</name>
    <dbReference type="NCBI Taxonomy" id="407009"/>
    <lineage>
        <taxon>Eukaryota</taxon>
        <taxon>Metazoa</taxon>
        <taxon>Ecdysozoa</taxon>
        <taxon>Arthropoda</taxon>
        <taxon>Hexapoda</taxon>
        <taxon>Insecta</taxon>
        <taxon>Pterygota</taxon>
        <taxon>Neoptera</taxon>
        <taxon>Paraneoptera</taxon>
        <taxon>Thysanoptera</taxon>
        <taxon>Terebrantia</taxon>
        <taxon>Thripoidea</taxon>
        <taxon>Thripidae</taxon>
        <taxon>Frankliniella</taxon>
    </lineage>
</organism>
<dbReference type="Proteomes" id="UP001219518">
    <property type="component" value="Unassembled WGS sequence"/>
</dbReference>
<reference evidence="3" key="1">
    <citation type="submission" date="2021-07" db="EMBL/GenBank/DDBJ databases">
        <authorList>
            <person name="Catto M.A."/>
            <person name="Jacobson A."/>
            <person name="Kennedy G."/>
            <person name="Labadie P."/>
            <person name="Hunt B.G."/>
            <person name="Srinivasan R."/>
        </authorList>
    </citation>
    <scope>NUCLEOTIDE SEQUENCE</scope>
    <source>
        <strain evidence="3">PL_HMW_Pooled</strain>
        <tissue evidence="3">Head</tissue>
    </source>
</reference>
<keyword evidence="2" id="KW-0732">Signal</keyword>
<feature type="region of interest" description="Disordered" evidence="1">
    <location>
        <begin position="103"/>
        <end position="145"/>
    </location>
</feature>